<evidence type="ECO:0000313" key="7">
    <source>
        <dbReference type="Proteomes" id="UP000029121"/>
    </source>
</evidence>
<dbReference type="Proteomes" id="UP000029121">
    <property type="component" value="Unassembled WGS sequence"/>
</dbReference>
<comment type="similarity">
    <text evidence="1">Belongs to the TRAFAC class TrmE-Era-EngA-EngB-Septin-like GTPase superfamily. AIG1/Toc34/Toc159-like paraseptin GTPase family. IAN subfamily.</text>
</comment>
<feature type="domain" description="AIG1-type G" evidence="5">
    <location>
        <begin position="4"/>
        <end position="212"/>
    </location>
</feature>
<proteinExistence type="inferred from homology"/>
<dbReference type="FunFam" id="3.40.50.300:FF:000840">
    <property type="entry name" value="Immune-associated nucleotide-binding protein 9"/>
    <property type="match status" value="1"/>
</dbReference>
<dbReference type="PANTHER" id="PTHR10903">
    <property type="entry name" value="GTPASE, IMAP FAMILY MEMBER-RELATED"/>
    <property type="match status" value="1"/>
</dbReference>
<dbReference type="InterPro" id="IPR027417">
    <property type="entry name" value="P-loop_NTPase"/>
</dbReference>
<evidence type="ECO:0000313" key="6">
    <source>
        <dbReference type="EMBL" id="EOA39199.1"/>
    </source>
</evidence>
<gene>
    <name evidence="6" type="ORF">CARUB_v10012167mg</name>
</gene>
<dbReference type="PANTHER" id="PTHR10903:SF146">
    <property type="entry name" value="AIG1-LIKE PROTEIN_ 48352-49494-RELATED"/>
    <property type="match status" value="1"/>
</dbReference>
<sequence>SITLPMENIVLFGRTGDGKSATGNSIIGKHVFLSEANAERVTIECKSEILQTPEGGPKLRVIDTPGLSDLMSSVEYISKEIVRCLNLAEGGLNAVILVLSVKNRVTKEDEVVLSTLEDVFGSKIIDYLVVVFTGGDVLEEDGETIESYLDGCPVSIKRLLKSCEQRYVLFDNITADEVKKTKQVQELLNTIDLVRKHTDSKSYAEDMSEKIKEETDRHKKEQEELETKVHMHSKEEFEELKKELQLRNEQNLKEMAEMMVKNVKIAVDAQEKLFEKREEARENEKNEMKNNLDELERRMHEENLQECRIL</sequence>
<keyword evidence="2" id="KW-0547">Nucleotide-binding</keyword>
<evidence type="ECO:0000256" key="4">
    <source>
        <dbReference type="SAM" id="MobiDB-lite"/>
    </source>
</evidence>
<dbReference type="PROSITE" id="PS51720">
    <property type="entry name" value="G_AIG1"/>
    <property type="match status" value="1"/>
</dbReference>
<dbReference type="KEGG" id="crb:17899062"/>
<feature type="non-terminal residue" evidence="6">
    <location>
        <position position="1"/>
    </location>
</feature>
<name>R0I9V0_9BRAS</name>
<dbReference type="AlphaFoldDB" id="R0I9V0"/>
<feature type="region of interest" description="Disordered" evidence="4">
    <location>
        <begin position="202"/>
        <end position="223"/>
    </location>
</feature>
<evidence type="ECO:0000259" key="5">
    <source>
        <dbReference type="PROSITE" id="PS51720"/>
    </source>
</evidence>
<dbReference type="EMBL" id="KB870805">
    <property type="protein sequence ID" value="EOA39199.1"/>
    <property type="molecule type" value="Genomic_DNA"/>
</dbReference>
<dbReference type="eggNOG" id="ENOG502R7PE">
    <property type="taxonomic scope" value="Eukaryota"/>
</dbReference>
<dbReference type="Gene3D" id="3.40.50.300">
    <property type="entry name" value="P-loop containing nucleotide triphosphate hydrolases"/>
    <property type="match status" value="1"/>
</dbReference>
<keyword evidence="7" id="KW-1185">Reference proteome</keyword>
<dbReference type="InterPro" id="IPR006703">
    <property type="entry name" value="G_AIG1"/>
</dbReference>
<dbReference type="STRING" id="81985.R0I9V0"/>
<evidence type="ECO:0000256" key="3">
    <source>
        <dbReference type="ARBA" id="ARBA00023134"/>
    </source>
</evidence>
<dbReference type="GO" id="GO:0005525">
    <property type="term" value="F:GTP binding"/>
    <property type="evidence" value="ECO:0007669"/>
    <property type="project" value="UniProtKB-KW"/>
</dbReference>
<evidence type="ECO:0000256" key="2">
    <source>
        <dbReference type="ARBA" id="ARBA00022741"/>
    </source>
</evidence>
<accession>R0I9V0</accession>
<dbReference type="Pfam" id="PF04548">
    <property type="entry name" value="AIG1"/>
    <property type="match status" value="1"/>
</dbReference>
<evidence type="ECO:0000256" key="1">
    <source>
        <dbReference type="ARBA" id="ARBA00008535"/>
    </source>
</evidence>
<protein>
    <recommendedName>
        <fullName evidence="5">AIG1-type G domain-containing protein</fullName>
    </recommendedName>
</protein>
<dbReference type="OrthoDB" id="1071369at2759"/>
<dbReference type="SUPFAM" id="SSF52540">
    <property type="entry name" value="P-loop containing nucleoside triphosphate hydrolases"/>
    <property type="match status" value="1"/>
</dbReference>
<organism evidence="6 7">
    <name type="scientific">Capsella rubella</name>
    <dbReference type="NCBI Taxonomy" id="81985"/>
    <lineage>
        <taxon>Eukaryota</taxon>
        <taxon>Viridiplantae</taxon>
        <taxon>Streptophyta</taxon>
        <taxon>Embryophyta</taxon>
        <taxon>Tracheophyta</taxon>
        <taxon>Spermatophyta</taxon>
        <taxon>Magnoliopsida</taxon>
        <taxon>eudicotyledons</taxon>
        <taxon>Gunneridae</taxon>
        <taxon>Pentapetalae</taxon>
        <taxon>rosids</taxon>
        <taxon>malvids</taxon>
        <taxon>Brassicales</taxon>
        <taxon>Brassicaceae</taxon>
        <taxon>Camelineae</taxon>
        <taxon>Capsella</taxon>
    </lineage>
</organism>
<reference evidence="7" key="1">
    <citation type="journal article" date="2013" name="Nat. Genet.">
        <title>The Capsella rubella genome and the genomic consequences of rapid mating system evolution.</title>
        <authorList>
            <person name="Slotte T."/>
            <person name="Hazzouri K.M."/>
            <person name="Agren J.A."/>
            <person name="Koenig D."/>
            <person name="Maumus F."/>
            <person name="Guo Y.L."/>
            <person name="Steige K."/>
            <person name="Platts A.E."/>
            <person name="Escobar J.S."/>
            <person name="Newman L.K."/>
            <person name="Wang W."/>
            <person name="Mandakova T."/>
            <person name="Vello E."/>
            <person name="Smith L.M."/>
            <person name="Henz S.R."/>
            <person name="Steffen J."/>
            <person name="Takuno S."/>
            <person name="Brandvain Y."/>
            <person name="Coop G."/>
            <person name="Andolfatto P."/>
            <person name="Hu T.T."/>
            <person name="Blanchette M."/>
            <person name="Clark R.M."/>
            <person name="Quesneville H."/>
            <person name="Nordborg M."/>
            <person name="Gaut B.S."/>
            <person name="Lysak M.A."/>
            <person name="Jenkins J."/>
            <person name="Grimwood J."/>
            <person name="Chapman J."/>
            <person name="Prochnik S."/>
            <person name="Shu S."/>
            <person name="Rokhsar D."/>
            <person name="Schmutz J."/>
            <person name="Weigel D."/>
            <person name="Wright S.I."/>
        </authorList>
    </citation>
    <scope>NUCLEOTIDE SEQUENCE [LARGE SCALE GENOMIC DNA]</scope>
    <source>
        <strain evidence="7">cv. Monte Gargano</strain>
    </source>
</reference>
<dbReference type="InterPro" id="IPR045058">
    <property type="entry name" value="GIMA/IAN/Toc"/>
</dbReference>
<keyword evidence="3" id="KW-0342">GTP-binding</keyword>